<dbReference type="Proteomes" id="UP001055811">
    <property type="component" value="Linkage Group LG05"/>
</dbReference>
<comment type="caution">
    <text evidence="1">The sequence shown here is derived from an EMBL/GenBank/DDBJ whole genome shotgun (WGS) entry which is preliminary data.</text>
</comment>
<name>A0ACB9CUC8_CICIN</name>
<reference evidence="1 2" key="2">
    <citation type="journal article" date="2022" name="Mol. Ecol. Resour.">
        <title>The genomes of chicory, endive, great burdock and yacon provide insights into Asteraceae paleo-polyploidization history and plant inulin production.</title>
        <authorList>
            <person name="Fan W."/>
            <person name="Wang S."/>
            <person name="Wang H."/>
            <person name="Wang A."/>
            <person name="Jiang F."/>
            <person name="Liu H."/>
            <person name="Zhao H."/>
            <person name="Xu D."/>
            <person name="Zhang Y."/>
        </authorList>
    </citation>
    <scope>NUCLEOTIDE SEQUENCE [LARGE SCALE GENOMIC DNA]</scope>
    <source>
        <strain evidence="2">cv. Punajuju</strain>
        <tissue evidence="1">Leaves</tissue>
    </source>
</reference>
<organism evidence="1 2">
    <name type="scientific">Cichorium intybus</name>
    <name type="common">Chicory</name>
    <dbReference type="NCBI Taxonomy" id="13427"/>
    <lineage>
        <taxon>Eukaryota</taxon>
        <taxon>Viridiplantae</taxon>
        <taxon>Streptophyta</taxon>
        <taxon>Embryophyta</taxon>
        <taxon>Tracheophyta</taxon>
        <taxon>Spermatophyta</taxon>
        <taxon>Magnoliopsida</taxon>
        <taxon>eudicotyledons</taxon>
        <taxon>Gunneridae</taxon>
        <taxon>Pentapetalae</taxon>
        <taxon>asterids</taxon>
        <taxon>campanulids</taxon>
        <taxon>Asterales</taxon>
        <taxon>Asteraceae</taxon>
        <taxon>Cichorioideae</taxon>
        <taxon>Cichorieae</taxon>
        <taxon>Cichoriinae</taxon>
        <taxon>Cichorium</taxon>
    </lineage>
</organism>
<protein>
    <submittedName>
        <fullName evidence="1">Uncharacterized protein</fullName>
    </submittedName>
</protein>
<sequence length="153" mass="17573">MSTKEVAKSTCDQVQRKSDLVKIEDPESDPIENSSKRRKTSVGLWRDNDVGMAGNRGCTHGGADMVDMLKFGKEPLHKELMALEESLVPLKLTVEWRWKKIMKAHDQWREAQFEYNNATDVRDKIAQEMVKKFGGEYDRVLKGHLGFGMLPEY</sequence>
<keyword evidence="2" id="KW-1185">Reference proteome</keyword>
<dbReference type="EMBL" id="CM042013">
    <property type="protein sequence ID" value="KAI3737904.1"/>
    <property type="molecule type" value="Genomic_DNA"/>
</dbReference>
<evidence type="ECO:0000313" key="2">
    <source>
        <dbReference type="Proteomes" id="UP001055811"/>
    </source>
</evidence>
<gene>
    <name evidence="1" type="ORF">L2E82_27919</name>
</gene>
<accession>A0ACB9CUC8</accession>
<proteinExistence type="predicted"/>
<reference evidence="2" key="1">
    <citation type="journal article" date="2022" name="Mol. Ecol. Resour.">
        <title>The genomes of chicory, endive, great burdock and yacon provide insights into Asteraceae palaeo-polyploidization history and plant inulin production.</title>
        <authorList>
            <person name="Fan W."/>
            <person name="Wang S."/>
            <person name="Wang H."/>
            <person name="Wang A."/>
            <person name="Jiang F."/>
            <person name="Liu H."/>
            <person name="Zhao H."/>
            <person name="Xu D."/>
            <person name="Zhang Y."/>
        </authorList>
    </citation>
    <scope>NUCLEOTIDE SEQUENCE [LARGE SCALE GENOMIC DNA]</scope>
    <source>
        <strain evidence="2">cv. Punajuju</strain>
    </source>
</reference>
<evidence type="ECO:0000313" key="1">
    <source>
        <dbReference type="EMBL" id="KAI3737904.1"/>
    </source>
</evidence>